<protein>
    <submittedName>
        <fullName evidence="2">Uncharacterized protein</fullName>
    </submittedName>
</protein>
<evidence type="ECO:0000313" key="2">
    <source>
        <dbReference type="EMBL" id="MCY0387238.1"/>
    </source>
</evidence>
<accession>A0ABT3ZL24</accession>
<keyword evidence="3" id="KW-1185">Reference proteome</keyword>
<dbReference type="SUPFAM" id="SSF49354">
    <property type="entry name" value="PapD-like"/>
    <property type="match status" value="1"/>
</dbReference>
<feature type="compositionally biased region" description="Basic and acidic residues" evidence="1">
    <location>
        <begin position="188"/>
        <end position="209"/>
    </location>
</feature>
<dbReference type="Gene3D" id="2.60.40.3970">
    <property type="match status" value="1"/>
</dbReference>
<dbReference type="RefSeq" id="WP_267846993.1">
    <property type="nucleotide sequence ID" value="NZ_JAPMXC010000001.1"/>
</dbReference>
<sequence>MMSTISAKDNGLGELKILSRSDVTQYIQVSVMRVTHPGTDHEKNVPVSPVDEPTLVASPQRLILEPRQVHVVRLIVEGSPNKETLYRVAIKPVAAPTAGVDHPASGISTSVGLSIVWAPLVTVAPAVSAPAWSIDRVHGVLANDGNVHLGVDKVAYCASETDANSCRWQSVKHIVYVGEKLGLDARPDRPGDTFRIEYKTPDGQVRNEARGPSPQPVRDMRAVKHDN</sequence>
<dbReference type="Proteomes" id="UP001082899">
    <property type="component" value="Unassembled WGS sequence"/>
</dbReference>
<evidence type="ECO:0000256" key="1">
    <source>
        <dbReference type="SAM" id="MobiDB-lite"/>
    </source>
</evidence>
<feature type="compositionally biased region" description="Basic and acidic residues" evidence="1">
    <location>
        <begin position="218"/>
        <end position="227"/>
    </location>
</feature>
<dbReference type="Gene3D" id="2.60.40.10">
    <property type="entry name" value="Immunoglobulins"/>
    <property type="match status" value="1"/>
</dbReference>
<dbReference type="InterPro" id="IPR008962">
    <property type="entry name" value="PapD-like_sf"/>
</dbReference>
<name>A0ABT3ZL24_9BURK</name>
<proteinExistence type="predicted"/>
<dbReference type="EMBL" id="JAPMXC010000001">
    <property type="protein sequence ID" value="MCY0387238.1"/>
    <property type="molecule type" value="Genomic_DNA"/>
</dbReference>
<feature type="region of interest" description="Disordered" evidence="1">
    <location>
        <begin position="188"/>
        <end position="227"/>
    </location>
</feature>
<gene>
    <name evidence="2" type="ORF">OVY01_08325</name>
</gene>
<dbReference type="InterPro" id="IPR013783">
    <property type="entry name" value="Ig-like_fold"/>
</dbReference>
<evidence type="ECO:0000313" key="3">
    <source>
        <dbReference type="Proteomes" id="UP001082899"/>
    </source>
</evidence>
<reference evidence="2" key="1">
    <citation type="submission" date="2022-11" db="EMBL/GenBank/DDBJ databases">
        <title>Robbsia betulipollinis sp. nov., isolated from pollen of birch (Betula pendula).</title>
        <authorList>
            <person name="Shi H."/>
            <person name="Ambika Manirajan B."/>
            <person name="Ratering S."/>
            <person name="Geissler-Plaum R."/>
            <person name="Schnell S."/>
        </authorList>
    </citation>
    <scope>NUCLEOTIDE SEQUENCE</scope>
    <source>
        <strain evidence="2">Bb-Pol-6</strain>
    </source>
</reference>
<organism evidence="2 3">
    <name type="scientific">Robbsia betulipollinis</name>
    <dbReference type="NCBI Taxonomy" id="2981849"/>
    <lineage>
        <taxon>Bacteria</taxon>
        <taxon>Pseudomonadati</taxon>
        <taxon>Pseudomonadota</taxon>
        <taxon>Betaproteobacteria</taxon>
        <taxon>Burkholderiales</taxon>
        <taxon>Burkholderiaceae</taxon>
        <taxon>Robbsia</taxon>
    </lineage>
</organism>
<comment type="caution">
    <text evidence="2">The sequence shown here is derived from an EMBL/GenBank/DDBJ whole genome shotgun (WGS) entry which is preliminary data.</text>
</comment>